<dbReference type="Proteomes" id="UP001271007">
    <property type="component" value="Unassembled WGS sequence"/>
</dbReference>
<dbReference type="InterPro" id="IPR009000">
    <property type="entry name" value="Transl_B-barrel_sf"/>
</dbReference>
<dbReference type="Pfam" id="PF07973">
    <property type="entry name" value="tRNA_SAD"/>
    <property type="match status" value="1"/>
</dbReference>
<comment type="cofactor">
    <cofactor evidence="1">
        <name>Zn(2+)</name>
        <dbReference type="ChEBI" id="CHEBI:29105"/>
    </cofactor>
</comment>
<name>A0AAJ0LVZ3_9PEZI</name>
<dbReference type="InterPro" id="IPR012947">
    <property type="entry name" value="tRNA_SAD"/>
</dbReference>
<comment type="caution">
    <text evidence="5">The sequence shown here is derived from an EMBL/GenBank/DDBJ whole genome shotgun (WGS) entry which is preliminary data.</text>
</comment>
<dbReference type="PROSITE" id="PS50860">
    <property type="entry name" value="AA_TRNA_LIGASE_II_ALA"/>
    <property type="match status" value="1"/>
</dbReference>
<dbReference type="PANTHER" id="PTHR43462">
    <property type="entry name" value="ALANYL-TRNA EDITING PROTEIN"/>
    <property type="match status" value="1"/>
</dbReference>
<evidence type="ECO:0000256" key="2">
    <source>
        <dbReference type="ARBA" id="ARBA00004496"/>
    </source>
</evidence>
<dbReference type="SUPFAM" id="SSF50447">
    <property type="entry name" value="Translation proteins"/>
    <property type="match status" value="1"/>
</dbReference>
<dbReference type="SUPFAM" id="SSF55186">
    <property type="entry name" value="ThrRS/AlaRS common domain"/>
    <property type="match status" value="1"/>
</dbReference>
<evidence type="ECO:0000256" key="1">
    <source>
        <dbReference type="ARBA" id="ARBA00001947"/>
    </source>
</evidence>
<dbReference type="Gene3D" id="3.30.980.10">
    <property type="entry name" value="Threonyl-trna Synthetase, Chain A, domain 2"/>
    <property type="match status" value="1"/>
</dbReference>
<dbReference type="Gene3D" id="2.40.30.130">
    <property type="match status" value="1"/>
</dbReference>
<dbReference type="InterPro" id="IPR018165">
    <property type="entry name" value="Ala-tRNA-synth_IIc_core"/>
</dbReference>
<dbReference type="GO" id="GO:0006419">
    <property type="term" value="P:alanyl-tRNA aminoacylation"/>
    <property type="evidence" value="ECO:0007669"/>
    <property type="project" value="InterPro"/>
</dbReference>
<dbReference type="InterPro" id="IPR051335">
    <property type="entry name" value="Alanyl-tRNA_Editing_Enzymes"/>
</dbReference>
<reference evidence="5" key="1">
    <citation type="submission" date="2023-04" db="EMBL/GenBank/DDBJ databases">
        <title>Black Yeasts Isolated from many extreme environments.</title>
        <authorList>
            <person name="Coleine C."/>
            <person name="Stajich J.E."/>
            <person name="Selbmann L."/>
        </authorList>
    </citation>
    <scope>NUCLEOTIDE SEQUENCE</scope>
    <source>
        <strain evidence="5">CCFEE 5312</strain>
    </source>
</reference>
<keyword evidence="6" id="KW-1185">Reference proteome</keyword>
<organism evidence="5 6">
    <name type="scientific">Extremus antarcticus</name>
    <dbReference type="NCBI Taxonomy" id="702011"/>
    <lineage>
        <taxon>Eukaryota</taxon>
        <taxon>Fungi</taxon>
        <taxon>Dikarya</taxon>
        <taxon>Ascomycota</taxon>
        <taxon>Pezizomycotina</taxon>
        <taxon>Dothideomycetes</taxon>
        <taxon>Dothideomycetidae</taxon>
        <taxon>Mycosphaerellales</taxon>
        <taxon>Extremaceae</taxon>
        <taxon>Extremus</taxon>
    </lineage>
</organism>
<accession>A0AAJ0LVZ3</accession>
<dbReference type="EMBL" id="JAWDJX010000004">
    <property type="protein sequence ID" value="KAK3057180.1"/>
    <property type="molecule type" value="Genomic_DNA"/>
</dbReference>
<gene>
    <name evidence="5" type="ORF">LTR09_002219</name>
</gene>
<dbReference type="SMART" id="SM00863">
    <property type="entry name" value="tRNA_SAD"/>
    <property type="match status" value="1"/>
</dbReference>
<comment type="subcellular location">
    <subcellularLocation>
        <location evidence="2">Cytoplasm</location>
    </subcellularLocation>
</comment>
<dbReference type="PANTHER" id="PTHR43462:SF2">
    <property type="entry name" value="THREONYL AND ALANYL TRNA SYNTHETASE SECOND ADDITIONAL DOMAIN-CONTAINING PROTEIN"/>
    <property type="match status" value="1"/>
</dbReference>
<dbReference type="GO" id="GO:0003676">
    <property type="term" value="F:nucleic acid binding"/>
    <property type="evidence" value="ECO:0007669"/>
    <property type="project" value="InterPro"/>
</dbReference>
<proteinExistence type="inferred from homology"/>
<evidence type="ECO:0000256" key="3">
    <source>
        <dbReference type="ARBA" id="ARBA00008429"/>
    </source>
</evidence>
<dbReference type="AlphaFoldDB" id="A0AAJ0LVZ3"/>
<comment type="similarity">
    <text evidence="3">Belongs to the class-II aminoacyl-tRNA synthetase family. Alax-L subfamily.</text>
</comment>
<feature type="domain" description="Alanyl-transfer RNA synthetases family profile" evidence="4">
    <location>
        <begin position="1"/>
        <end position="290"/>
    </location>
</feature>
<dbReference type="FunFam" id="3.30.980.10:FF:000008">
    <property type="entry name" value="Similar to alanyl-tRNA synthetase"/>
    <property type="match status" value="1"/>
</dbReference>
<dbReference type="GO" id="GO:0005524">
    <property type="term" value="F:ATP binding"/>
    <property type="evidence" value="ECO:0007669"/>
    <property type="project" value="InterPro"/>
</dbReference>
<sequence length="307" mass="34016">MVKSFLRPLMLRTARSLTEKNLPRTRLLFHYDGALRSHKTNLLSLQAFEDLPEPDRGLIRPGSISPDPTHAVIAESTVFHPQGGGQPSDTGTITASQADSSSSFEVTMVRHSITAPSLVLHFGHFPSSTPPASFSEGAMIEQHINADKRLLYSRLHTAGHVLGAAVRHVLENKIDGFDELKANHFPDAAACEFKGLISGDQKAPIQAKLDEYVEKHMPVEVQFWSKDDFREHGLERLIPDDETWEAIKETDREEEERLGRIRVVNIVGAEVYPCGGTHVEHTGECGKVTVRKIGRQKGTSRVGYAVD</sequence>
<dbReference type="GO" id="GO:0005737">
    <property type="term" value="C:cytoplasm"/>
    <property type="evidence" value="ECO:0007669"/>
    <property type="project" value="UniProtKB-SubCell"/>
</dbReference>
<evidence type="ECO:0000313" key="6">
    <source>
        <dbReference type="Proteomes" id="UP001271007"/>
    </source>
</evidence>
<dbReference type="InterPro" id="IPR018163">
    <property type="entry name" value="Thr/Ala-tRNA-synth_IIc_edit"/>
</dbReference>
<evidence type="ECO:0000313" key="5">
    <source>
        <dbReference type="EMBL" id="KAK3057180.1"/>
    </source>
</evidence>
<evidence type="ECO:0000259" key="4">
    <source>
        <dbReference type="PROSITE" id="PS50860"/>
    </source>
</evidence>
<dbReference type="GO" id="GO:0004813">
    <property type="term" value="F:alanine-tRNA ligase activity"/>
    <property type="evidence" value="ECO:0007669"/>
    <property type="project" value="InterPro"/>
</dbReference>
<protein>
    <recommendedName>
        <fullName evidence="4">Alanyl-transfer RNA synthetases family profile domain-containing protein</fullName>
    </recommendedName>
</protein>